<evidence type="ECO:0000313" key="3">
    <source>
        <dbReference type="Proteomes" id="UP000002710"/>
    </source>
</evidence>
<dbReference type="HOGENOM" id="CLU_112567_0_0_7"/>
<proteinExistence type="predicted"/>
<dbReference type="AlphaFoldDB" id="Q312P1"/>
<dbReference type="SUPFAM" id="SSF51735">
    <property type="entry name" value="NAD(P)-binding Rossmann-fold domains"/>
    <property type="match status" value="1"/>
</dbReference>
<dbReference type="PANTHER" id="PTHR33303:SF2">
    <property type="entry name" value="COA-BINDING DOMAIN-CONTAINING PROTEIN"/>
    <property type="match status" value="1"/>
</dbReference>
<dbReference type="RefSeq" id="WP_011367287.1">
    <property type="nucleotide sequence ID" value="NC_007519.1"/>
</dbReference>
<dbReference type="STRING" id="207559.Dde_1304"/>
<keyword evidence="3" id="KW-1185">Reference proteome</keyword>
<dbReference type="Gene3D" id="3.40.50.720">
    <property type="entry name" value="NAD(P)-binding Rossmann-like Domain"/>
    <property type="match status" value="1"/>
</dbReference>
<feature type="domain" description="CoA-binding" evidence="1">
    <location>
        <begin position="10"/>
        <end position="105"/>
    </location>
</feature>
<accession>Q312P1</accession>
<organism evidence="2 3">
    <name type="scientific">Oleidesulfovibrio alaskensis (strain ATCC BAA-1058 / DSM 17464 / G20)</name>
    <name type="common">Desulfovibrio alaskensis</name>
    <dbReference type="NCBI Taxonomy" id="207559"/>
    <lineage>
        <taxon>Bacteria</taxon>
        <taxon>Pseudomonadati</taxon>
        <taxon>Thermodesulfobacteriota</taxon>
        <taxon>Desulfovibrionia</taxon>
        <taxon>Desulfovibrionales</taxon>
        <taxon>Desulfovibrionaceae</taxon>
        <taxon>Oleidesulfovibrio</taxon>
    </lineage>
</organism>
<protein>
    <submittedName>
        <fullName evidence="2">CoA-binding domain protein</fullName>
    </submittedName>
</protein>
<dbReference type="InterPro" id="IPR003781">
    <property type="entry name" value="CoA-bd"/>
</dbReference>
<dbReference type="InterPro" id="IPR036291">
    <property type="entry name" value="NAD(P)-bd_dom_sf"/>
</dbReference>
<dbReference type="PANTHER" id="PTHR33303">
    <property type="entry name" value="CYTOPLASMIC PROTEIN-RELATED"/>
    <property type="match status" value="1"/>
</dbReference>
<sequence>MLFDETLRELLAKARTIAIIGAKDKPGQAVDNVGRYLITAGYTVIPVHPVRREVWGLVTYPSVTDIPVPVDIVNLFRAPQYCPDHAREVLSMPQLPAAFWMQLGIRSTEAGAMMAEKHVAVIEDRCIMVEHQRVMR</sequence>
<gene>
    <name evidence="2" type="ordered locus">Dde_1304</name>
</gene>
<reference evidence="2 3" key="1">
    <citation type="journal article" date="2011" name="J. Bacteriol.">
        <title>Complete genome sequence and updated annotation of Desulfovibrio alaskensis G20.</title>
        <authorList>
            <person name="Hauser L.J."/>
            <person name="Land M.L."/>
            <person name="Brown S.D."/>
            <person name="Larimer F."/>
            <person name="Keller K.L."/>
            <person name="Rapp-Giles B.J."/>
            <person name="Price M.N."/>
            <person name="Lin M."/>
            <person name="Bruce D.C."/>
            <person name="Detter J.C."/>
            <person name="Tapia R."/>
            <person name="Han C.S."/>
            <person name="Goodwin L.A."/>
            <person name="Cheng J.F."/>
            <person name="Pitluck S."/>
            <person name="Copeland A."/>
            <person name="Lucas S."/>
            <person name="Nolan M."/>
            <person name="Lapidus A.L."/>
            <person name="Palumbo A.V."/>
            <person name="Wall J.D."/>
        </authorList>
    </citation>
    <scope>NUCLEOTIDE SEQUENCE [LARGE SCALE GENOMIC DNA]</scope>
    <source>
        <strain evidence="3">ATCC BAA 1058 / DSM 17464 / G20</strain>
    </source>
</reference>
<dbReference type="Pfam" id="PF13380">
    <property type="entry name" value="CoA_binding_2"/>
    <property type="match status" value="1"/>
</dbReference>
<evidence type="ECO:0000313" key="2">
    <source>
        <dbReference type="EMBL" id="ABB38105.1"/>
    </source>
</evidence>
<evidence type="ECO:0000259" key="1">
    <source>
        <dbReference type="SMART" id="SM00881"/>
    </source>
</evidence>
<dbReference type="KEGG" id="dde:Dde_1304"/>
<dbReference type="EMBL" id="CP000112">
    <property type="protein sequence ID" value="ABB38105.1"/>
    <property type="molecule type" value="Genomic_DNA"/>
</dbReference>
<dbReference type="eggNOG" id="COG1832">
    <property type="taxonomic scope" value="Bacteria"/>
</dbReference>
<dbReference type="SMART" id="SM00881">
    <property type="entry name" value="CoA_binding"/>
    <property type="match status" value="1"/>
</dbReference>
<name>Q312P1_OLEA2</name>
<dbReference type="Proteomes" id="UP000002710">
    <property type="component" value="Chromosome"/>
</dbReference>